<dbReference type="AlphaFoldDB" id="A0A0R2FRG7"/>
<gene>
    <name evidence="3" type="ORF">IV38_GL001548</name>
    <name evidence="4" type="ORF">IV40_GL001667</name>
</gene>
<dbReference type="Gene3D" id="1.10.1660.10">
    <property type="match status" value="1"/>
</dbReference>
<sequence length="166" mass="19436">MNKHLGGFNMYSIGDVAKKLNISTSALRFYDRQGLLPFEQRDAAGRRQFREQDLNLIEAIACFKEGHVPVKDIATFIQYCMEGDSSLQKRYALISKESDDLAQKIAVLQKDYDYLQYKKWYFKTAVQAGTEKIHFIKDSNFVDPQARKDFEKLYQDKQKRQNLVDF</sequence>
<dbReference type="Pfam" id="PF13411">
    <property type="entry name" value="MerR_1"/>
    <property type="match status" value="1"/>
</dbReference>
<dbReference type="Proteomes" id="UP000051751">
    <property type="component" value="Unassembled WGS sequence"/>
</dbReference>
<dbReference type="PATRIC" id="fig|81857.3.peg.1560"/>
<organism evidence="4 5">
    <name type="scientific">Lactobacillus selangorensis</name>
    <dbReference type="NCBI Taxonomy" id="81857"/>
    <lineage>
        <taxon>Bacteria</taxon>
        <taxon>Bacillati</taxon>
        <taxon>Bacillota</taxon>
        <taxon>Bacilli</taxon>
        <taxon>Lactobacillales</taxon>
        <taxon>Lactobacillaceae</taxon>
        <taxon>Lactobacillus</taxon>
    </lineage>
</organism>
<protein>
    <submittedName>
        <fullName evidence="4">MerR family transcriptional regulator</fullName>
    </submittedName>
</protein>
<keyword evidence="1" id="KW-0238">DNA-binding</keyword>
<reference evidence="5 6" key="1">
    <citation type="journal article" date="2015" name="Genome Announc.">
        <title>Expanding the biotechnology potential of lactobacilli through comparative genomics of 213 strains and associated genera.</title>
        <authorList>
            <person name="Sun Z."/>
            <person name="Harris H.M."/>
            <person name="McCann A."/>
            <person name="Guo C."/>
            <person name="Argimon S."/>
            <person name="Zhang W."/>
            <person name="Yang X."/>
            <person name="Jeffery I.B."/>
            <person name="Cooney J.C."/>
            <person name="Kagawa T.F."/>
            <person name="Liu W."/>
            <person name="Song Y."/>
            <person name="Salvetti E."/>
            <person name="Wrobel A."/>
            <person name="Rasinkangas P."/>
            <person name="Parkhill J."/>
            <person name="Rea M.C."/>
            <person name="O'Sullivan O."/>
            <person name="Ritari J."/>
            <person name="Douillard F.P."/>
            <person name="Paul Ross R."/>
            <person name="Yang R."/>
            <person name="Briner A.E."/>
            <person name="Felis G.E."/>
            <person name="de Vos W.M."/>
            <person name="Barrangou R."/>
            <person name="Klaenhammer T.R."/>
            <person name="Caufield P.W."/>
            <person name="Cui Y."/>
            <person name="Zhang H."/>
            <person name="O'Toole P.W."/>
        </authorList>
    </citation>
    <scope>NUCLEOTIDE SEQUENCE [LARGE SCALE GENOMIC DNA]</scope>
    <source>
        <strain evidence="3 6">ATCC BAA-66</strain>
        <strain evidence="4 5">DSM 13344</strain>
    </source>
</reference>
<evidence type="ECO:0000313" key="4">
    <source>
        <dbReference type="EMBL" id="KRN31025.1"/>
    </source>
</evidence>
<dbReference type="PROSITE" id="PS50937">
    <property type="entry name" value="HTH_MERR_2"/>
    <property type="match status" value="1"/>
</dbReference>
<name>A0A0R2FRG7_9LACO</name>
<dbReference type="STRING" id="81857.IV38_GL001548"/>
<evidence type="ECO:0000313" key="3">
    <source>
        <dbReference type="EMBL" id="KRN28098.1"/>
    </source>
</evidence>
<proteinExistence type="predicted"/>
<dbReference type="CDD" id="cd01109">
    <property type="entry name" value="HTH_YyaN"/>
    <property type="match status" value="1"/>
</dbReference>
<dbReference type="EMBL" id="JQAZ01000005">
    <property type="protein sequence ID" value="KRN31025.1"/>
    <property type="molecule type" value="Genomic_DNA"/>
</dbReference>
<dbReference type="Proteomes" id="UP000051645">
    <property type="component" value="Unassembled WGS sequence"/>
</dbReference>
<keyword evidence="5" id="KW-1185">Reference proteome</keyword>
<dbReference type="SUPFAM" id="SSF46955">
    <property type="entry name" value="Putative DNA-binding domain"/>
    <property type="match status" value="1"/>
</dbReference>
<dbReference type="InterPro" id="IPR009061">
    <property type="entry name" value="DNA-bd_dom_put_sf"/>
</dbReference>
<feature type="domain" description="HTH merR-type" evidence="2">
    <location>
        <begin position="10"/>
        <end position="79"/>
    </location>
</feature>
<dbReference type="GO" id="GO:0003677">
    <property type="term" value="F:DNA binding"/>
    <property type="evidence" value="ECO:0007669"/>
    <property type="project" value="UniProtKB-KW"/>
</dbReference>
<dbReference type="PROSITE" id="PS00552">
    <property type="entry name" value="HTH_MERR_1"/>
    <property type="match status" value="1"/>
</dbReference>
<dbReference type="PANTHER" id="PTHR30204:SF82">
    <property type="entry name" value="TRANSCRIPTIONAL REGULATOR, MERR FAMILY"/>
    <property type="match status" value="1"/>
</dbReference>
<dbReference type="SMART" id="SM00422">
    <property type="entry name" value="HTH_MERR"/>
    <property type="match status" value="1"/>
</dbReference>
<evidence type="ECO:0000313" key="6">
    <source>
        <dbReference type="Proteomes" id="UP000051751"/>
    </source>
</evidence>
<comment type="caution">
    <text evidence="4">The sequence shown here is derived from an EMBL/GenBank/DDBJ whole genome shotgun (WGS) entry which is preliminary data.</text>
</comment>
<dbReference type="EMBL" id="JQAT01000004">
    <property type="protein sequence ID" value="KRN28098.1"/>
    <property type="molecule type" value="Genomic_DNA"/>
</dbReference>
<dbReference type="InterPro" id="IPR000551">
    <property type="entry name" value="MerR-type_HTH_dom"/>
</dbReference>
<evidence type="ECO:0000259" key="2">
    <source>
        <dbReference type="PROSITE" id="PS50937"/>
    </source>
</evidence>
<dbReference type="GO" id="GO:0003700">
    <property type="term" value="F:DNA-binding transcription factor activity"/>
    <property type="evidence" value="ECO:0007669"/>
    <property type="project" value="InterPro"/>
</dbReference>
<dbReference type="PANTHER" id="PTHR30204">
    <property type="entry name" value="REDOX-CYCLING DRUG-SENSING TRANSCRIPTIONAL ACTIVATOR SOXR"/>
    <property type="match status" value="1"/>
</dbReference>
<dbReference type="InterPro" id="IPR047057">
    <property type="entry name" value="MerR_fam"/>
</dbReference>
<accession>A0A0R2FRG7</accession>
<evidence type="ECO:0000313" key="5">
    <source>
        <dbReference type="Proteomes" id="UP000051645"/>
    </source>
</evidence>
<evidence type="ECO:0000256" key="1">
    <source>
        <dbReference type="ARBA" id="ARBA00023125"/>
    </source>
</evidence>